<sequence>MSGRESYSIGSRTQCLLRYDDTNVLDRHRNNHENRPIAAPGALPTGARPPHTEEGLMSALALSVLLSLVSAVAYAGGAIVQERVAATTPDQPYAPMRQPAWWAAVGLNGLGGLLHVVALAYGPLSVVQPLGALTIVFALPMAALFVGRKAGATAWRGALMATIGLAGLLSLVGTSDSQSLDNTQRMVAALVTGGAVVALMTAARAAHRHPAVRSVLLAVAAGVAFGMSSVFTKTVAVDWTGGVSPGQLPSLAAIGVLATAGMMLSQASYRGAGLAAPLATLTVVNPVVAAAVGITMFGESFRYGTTGTALALACGVVAAGGLILLTTERISSTERTEPVSAEPVSAEPVLVMHPDHPDLLDLVTEEPVLLPAQTAVVDSLITAAAVREEVPAAVREEAPATPAPVLVPTPVSVRAHARLARTGPGGLPGSGDAQDGGVESPLHRPYYGGPFLPMLPAPLVVGSRVKS</sequence>
<dbReference type="Pfam" id="PF05653">
    <property type="entry name" value="Mg_trans_NIPA"/>
    <property type="match status" value="1"/>
</dbReference>
<comment type="subcellular location">
    <subcellularLocation>
        <location evidence="1">Membrane</location>
        <topology evidence="1">Multi-pass membrane protein</topology>
    </subcellularLocation>
</comment>
<feature type="transmembrane region" description="Helical" evidence="6">
    <location>
        <begin position="215"/>
        <end position="236"/>
    </location>
</feature>
<feature type="transmembrane region" description="Helical" evidence="6">
    <location>
        <begin position="127"/>
        <end position="147"/>
    </location>
</feature>
<feature type="transmembrane region" description="Helical" evidence="6">
    <location>
        <begin position="100"/>
        <end position="121"/>
    </location>
</feature>
<feature type="transmembrane region" description="Helical" evidence="6">
    <location>
        <begin position="154"/>
        <end position="174"/>
    </location>
</feature>
<evidence type="ECO:0000256" key="3">
    <source>
        <dbReference type="ARBA" id="ARBA00022989"/>
    </source>
</evidence>
<dbReference type="PANTHER" id="PTHR40761">
    <property type="entry name" value="CONSERVED INTEGRAL MEMBRANE ALANINE VALINE AND LEUCINE RICH PROTEIN-RELATED"/>
    <property type="match status" value="1"/>
</dbReference>
<evidence type="ECO:0000256" key="5">
    <source>
        <dbReference type="SAM" id="MobiDB-lite"/>
    </source>
</evidence>
<keyword evidence="2 6" id="KW-0812">Transmembrane</keyword>
<evidence type="ECO:0000313" key="7">
    <source>
        <dbReference type="EMBL" id="TLS43626.1"/>
    </source>
</evidence>
<feature type="transmembrane region" description="Helical" evidence="6">
    <location>
        <begin position="274"/>
        <end position="297"/>
    </location>
</feature>
<proteinExistence type="predicted"/>
<comment type="caution">
    <text evidence="7">The sequence shown here is derived from an EMBL/GenBank/DDBJ whole genome shotgun (WGS) entry which is preliminary data.</text>
</comment>
<protein>
    <recommendedName>
        <fullName evidence="9">DMT family transporter</fullName>
    </recommendedName>
</protein>
<dbReference type="NCBIfam" id="NF038012">
    <property type="entry name" value="DMT_1"/>
    <property type="match status" value="1"/>
</dbReference>
<feature type="transmembrane region" description="Helical" evidence="6">
    <location>
        <begin position="186"/>
        <end position="203"/>
    </location>
</feature>
<dbReference type="SUPFAM" id="SSF103481">
    <property type="entry name" value="Multidrug resistance efflux transporter EmrE"/>
    <property type="match status" value="1"/>
</dbReference>
<evidence type="ECO:0000256" key="6">
    <source>
        <dbReference type="SAM" id="Phobius"/>
    </source>
</evidence>
<evidence type="ECO:0008006" key="9">
    <source>
        <dbReference type="Google" id="ProtNLM"/>
    </source>
</evidence>
<keyword evidence="3 6" id="KW-1133">Transmembrane helix</keyword>
<gene>
    <name evidence="7" type="ORF">FE633_25005</name>
</gene>
<feature type="transmembrane region" description="Helical" evidence="6">
    <location>
        <begin position="303"/>
        <end position="325"/>
    </location>
</feature>
<evidence type="ECO:0000256" key="4">
    <source>
        <dbReference type="ARBA" id="ARBA00023136"/>
    </source>
</evidence>
<keyword evidence="4 6" id="KW-0472">Membrane</keyword>
<dbReference type="GO" id="GO:0015095">
    <property type="term" value="F:magnesium ion transmembrane transporter activity"/>
    <property type="evidence" value="ECO:0007669"/>
    <property type="project" value="InterPro"/>
</dbReference>
<evidence type="ECO:0000313" key="8">
    <source>
        <dbReference type="Proteomes" id="UP000305906"/>
    </source>
</evidence>
<dbReference type="AlphaFoldDB" id="A0A5R9FNC7"/>
<name>A0A5R9FNC7_9ACTN</name>
<evidence type="ECO:0000256" key="1">
    <source>
        <dbReference type="ARBA" id="ARBA00004141"/>
    </source>
</evidence>
<feature type="region of interest" description="Disordered" evidence="5">
    <location>
        <begin position="421"/>
        <end position="442"/>
    </location>
</feature>
<keyword evidence="8" id="KW-1185">Reference proteome</keyword>
<dbReference type="PANTHER" id="PTHR40761:SF1">
    <property type="entry name" value="CONSERVED INTEGRAL MEMBRANE ALANINE VALINE AND LEUCINE RICH PROTEIN-RELATED"/>
    <property type="match status" value="1"/>
</dbReference>
<dbReference type="Proteomes" id="UP000305906">
    <property type="component" value="Unassembled WGS sequence"/>
</dbReference>
<feature type="transmembrane region" description="Helical" evidence="6">
    <location>
        <begin position="248"/>
        <end position="267"/>
    </location>
</feature>
<feature type="transmembrane region" description="Helical" evidence="6">
    <location>
        <begin position="56"/>
        <end position="80"/>
    </location>
</feature>
<dbReference type="GO" id="GO:0016020">
    <property type="term" value="C:membrane"/>
    <property type="evidence" value="ECO:0007669"/>
    <property type="project" value="UniProtKB-SubCell"/>
</dbReference>
<reference evidence="7 8" key="1">
    <citation type="submission" date="2019-05" db="EMBL/GenBank/DDBJ databases">
        <title>Streptomyces sp. NEAU-C151, a novel actinomycete isolated from soil.</title>
        <authorList>
            <person name="Han L."/>
            <person name="Jiang H."/>
        </authorList>
    </citation>
    <scope>NUCLEOTIDE SEQUENCE [LARGE SCALE GENOMIC DNA]</scope>
    <source>
        <strain evidence="7 8">NEAU-C151</strain>
    </source>
</reference>
<evidence type="ECO:0000256" key="2">
    <source>
        <dbReference type="ARBA" id="ARBA00022692"/>
    </source>
</evidence>
<dbReference type="EMBL" id="VBZC01000028">
    <property type="protein sequence ID" value="TLS43626.1"/>
    <property type="molecule type" value="Genomic_DNA"/>
</dbReference>
<accession>A0A5R9FNC7</accession>
<dbReference type="InterPro" id="IPR037185">
    <property type="entry name" value="EmrE-like"/>
</dbReference>
<organism evidence="7 8">
    <name type="scientific">Streptomyces montanus</name>
    <dbReference type="NCBI Taxonomy" id="2580423"/>
    <lineage>
        <taxon>Bacteria</taxon>
        <taxon>Bacillati</taxon>
        <taxon>Actinomycetota</taxon>
        <taxon>Actinomycetes</taxon>
        <taxon>Kitasatosporales</taxon>
        <taxon>Streptomycetaceae</taxon>
        <taxon>Streptomyces</taxon>
    </lineage>
</organism>
<dbReference type="InterPro" id="IPR008521">
    <property type="entry name" value="Mg_trans_NIPA"/>
</dbReference>